<dbReference type="RefSeq" id="WP_014705841.1">
    <property type="nucleotide sequence ID" value="NC_017857.3"/>
</dbReference>
<dbReference type="eggNOG" id="COG0491">
    <property type="taxonomic scope" value="Bacteria"/>
</dbReference>
<organism evidence="2 3">
    <name type="scientific">Methylophaga nitratireducenticrescens</name>
    <dbReference type="NCBI Taxonomy" id="754476"/>
    <lineage>
        <taxon>Bacteria</taxon>
        <taxon>Pseudomonadati</taxon>
        <taxon>Pseudomonadota</taxon>
        <taxon>Gammaproteobacteria</taxon>
        <taxon>Thiotrichales</taxon>
        <taxon>Piscirickettsiaceae</taxon>
        <taxon>Methylophaga</taxon>
    </lineage>
</organism>
<dbReference type="Pfam" id="PF00753">
    <property type="entry name" value="Lactamase_B"/>
    <property type="match status" value="1"/>
</dbReference>
<dbReference type="Proteomes" id="UP000009144">
    <property type="component" value="Chromosome"/>
</dbReference>
<dbReference type="PATRIC" id="fig|754476.3.peg.610"/>
<accession>I1XGE7</accession>
<dbReference type="KEGG" id="mej:Q7A_620"/>
<protein>
    <submittedName>
        <fullName evidence="2">Zn-dependent hydrolase</fullName>
    </submittedName>
</protein>
<gene>
    <name evidence="2" type="ordered locus">Q7A_620</name>
</gene>
<dbReference type="SUPFAM" id="SSF56281">
    <property type="entry name" value="Metallo-hydrolase/oxidoreductase"/>
    <property type="match status" value="1"/>
</dbReference>
<dbReference type="PANTHER" id="PTHR42951:SF4">
    <property type="entry name" value="ACYL-COENZYME A THIOESTERASE MBLAC2"/>
    <property type="match status" value="1"/>
</dbReference>
<dbReference type="HOGENOM" id="CLU_056342_0_0_6"/>
<evidence type="ECO:0000256" key="1">
    <source>
        <dbReference type="ARBA" id="ARBA00005250"/>
    </source>
</evidence>
<evidence type="ECO:0000313" key="3">
    <source>
        <dbReference type="Proteomes" id="UP000009144"/>
    </source>
</evidence>
<dbReference type="Gene3D" id="3.60.15.10">
    <property type="entry name" value="Ribonuclease Z/Hydroxyacylglutathione hydrolase-like"/>
    <property type="match status" value="1"/>
</dbReference>
<dbReference type="GO" id="GO:0016787">
    <property type="term" value="F:hydrolase activity"/>
    <property type="evidence" value="ECO:0007669"/>
    <property type="project" value="UniProtKB-KW"/>
</dbReference>
<dbReference type="InterPro" id="IPR050855">
    <property type="entry name" value="NDM-1-like"/>
</dbReference>
<keyword evidence="2" id="KW-0378">Hydrolase</keyword>
<dbReference type="NCBIfam" id="TIGR04559">
    <property type="entry name" value="SoxH_rel_PQQ_2"/>
    <property type="match status" value="1"/>
</dbReference>
<dbReference type="InterPro" id="IPR001279">
    <property type="entry name" value="Metallo-B-lactamas"/>
</dbReference>
<dbReference type="CDD" id="cd16282">
    <property type="entry name" value="metallo-hydrolase-like_MBL-fold"/>
    <property type="match status" value="1"/>
</dbReference>
<dbReference type="PANTHER" id="PTHR42951">
    <property type="entry name" value="METALLO-BETA-LACTAMASE DOMAIN-CONTAINING"/>
    <property type="match status" value="1"/>
</dbReference>
<proteinExistence type="inferred from homology"/>
<name>I1XGE7_METNJ</name>
<keyword evidence="3" id="KW-1185">Reference proteome</keyword>
<dbReference type="EMBL" id="CP003390">
    <property type="protein sequence ID" value="AFI83466.1"/>
    <property type="molecule type" value="Genomic_DNA"/>
</dbReference>
<sequence>MHLLISFFSFMALSIAFASESQVNRYSVKQVAEGIFYHQGNHEEANAENLGAIANVGFIIGEKCIAVIDSGGSFYEGELLRKSIRQHSDLPICYVINTHVHPDHVLGNAAFTIDKPEFVGHEKLPAAMASRQQHFARQFSEILGDAYKGTKFIEAGTLVQVDSPIKLELGNRPLVLTAYTTAHTDHDLTVYDVNSSTLWTGDLLFVERIPALDGSINGWIDALETLGERDVEMVVPGHGPAFDGKQSKGWQDLLHYLTTVRKEVRDIINDMGTIEEAIASVGTQEADKWKLFEEYHRRNVTAAYVELEWE</sequence>
<dbReference type="STRING" id="754476.Q7A_620"/>
<reference evidence="2 3" key="1">
    <citation type="journal article" date="2012" name="J. Bacteriol.">
        <title>Complete genome sequences of Methylophaga sp. strain JAM1 and Methylophaga sp. strain JAM7.</title>
        <authorList>
            <person name="Villeneuve C."/>
            <person name="Martineau C."/>
            <person name="Mauffrey F."/>
            <person name="Villemur R."/>
        </authorList>
    </citation>
    <scope>NUCLEOTIDE SEQUENCE [LARGE SCALE GENOMIC DNA]</scope>
    <source>
        <strain evidence="2 3">JAM1</strain>
    </source>
</reference>
<comment type="similarity">
    <text evidence="1">Belongs to the metallo-beta-lactamase superfamily. Class-B beta-lactamase family.</text>
</comment>
<evidence type="ECO:0000313" key="2">
    <source>
        <dbReference type="EMBL" id="AFI83466.1"/>
    </source>
</evidence>
<dbReference type="SMART" id="SM00849">
    <property type="entry name" value="Lactamase_B"/>
    <property type="match status" value="1"/>
</dbReference>
<dbReference type="InterPro" id="IPR030829">
    <property type="entry name" value="SoxH-rel_PQQ_2"/>
</dbReference>
<dbReference type="InterPro" id="IPR036866">
    <property type="entry name" value="RibonucZ/Hydroxyglut_hydro"/>
</dbReference>
<dbReference type="GO" id="GO:0017001">
    <property type="term" value="P:antibiotic catabolic process"/>
    <property type="evidence" value="ECO:0007669"/>
    <property type="project" value="UniProtKB-ARBA"/>
</dbReference>
<reference evidence="2 3" key="2">
    <citation type="journal article" date="2013" name="Int. J. Syst. Evol. Microbiol.">
        <title>Methylophaga nitratireducenticrescens sp. nov. and Methylophaga frappieri sp. nov., isolated from the biofilm of the methanol-fed denitrification system treating the seawater at the Montreal Biodome.</title>
        <authorList>
            <person name="Villeneuve C."/>
            <person name="Martineau C."/>
            <person name="Mauffrey F."/>
            <person name="Villemur R."/>
        </authorList>
    </citation>
    <scope>NUCLEOTIDE SEQUENCE [LARGE SCALE GENOMIC DNA]</scope>
    <source>
        <strain evidence="2 3">JAM1</strain>
    </source>
</reference>
<dbReference type="AlphaFoldDB" id="I1XGE7"/>